<proteinExistence type="predicted"/>
<keyword evidence="4" id="KW-1185">Reference proteome</keyword>
<reference evidence="4" key="1">
    <citation type="journal article" date="2019" name="Int. J. Syst. Evol. Microbiol.">
        <title>The Global Catalogue of Microorganisms (GCM) 10K type strain sequencing project: providing services to taxonomists for standard genome sequencing and annotation.</title>
        <authorList>
            <consortium name="The Broad Institute Genomics Platform"/>
            <consortium name="The Broad Institute Genome Sequencing Center for Infectious Disease"/>
            <person name="Wu L."/>
            <person name="Ma J."/>
        </authorList>
    </citation>
    <scope>NUCLEOTIDE SEQUENCE [LARGE SCALE GENOMIC DNA]</scope>
    <source>
        <strain evidence="4">CGMCC 1.12791</strain>
    </source>
</reference>
<comment type="caution">
    <text evidence="3">The sequence shown here is derived from an EMBL/GenBank/DDBJ whole genome shotgun (WGS) entry which is preliminary data.</text>
</comment>
<keyword evidence="1" id="KW-0805">Transcription regulation</keyword>
<dbReference type="InterPro" id="IPR029016">
    <property type="entry name" value="GAF-like_dom_sf"/>
</dbReference>
<dbReference type="SUPFAM" id="SSF55781">
    <property type="entry name" value="GAF domain-like"/>
    <property type="match status" value="1"/>
</dbReference>
<dbReference type="PANTHER" id="PTHR30136">
    <property type="entry name" value="HELIX-TURN-HELIX TRANSCRIPTIONAL REGULATOR, ICLR FAMILY"/>
    <property type="match status" value="1"/>
</dbReference>
<dbReference type="PANTHER" id="PTHR30136:SF35">
    <property type="entry name" value="HTH-TYPE TRANSCRIPTIONAL REGULATOR RV1719"/>
    <property type="match status" value="1"/>
</dbReference>
<name>A0ABQ3HM91_9ACTN</name>
<dbReference type="Gene3D" id="1.10.10.10">
    <property type="entry name" value="Winged helix-like DNA-binding domain superfamily/Winged helix DNA-binding domain"/>
    <property type="match status" value="1"/>
</dbReference>
<protein>
    <recommendedName>
        <fullName evidence="5">IclR helix-turn-helix domain-containing protein</fullName>
    </recommendedName>
</protein>
<dbReference type="InterPro" id="IPR050707">
    <property type="entry name" value="HTH_MetabolicPath_Reg"/>
</dbReference>
<evidence type="ECO:0000313" key="3">
    <source>
        <dbReference type="EMBL" id="GHE18366.1"/>
    </source>
</evidence>
<dbReference type="InterPro" id="IPR036390">
    <property type="entry name" value="WH_DNA-bd_sf"/>
</dbReference>
<organism evidence="3 4">
    <name type="scientific">Nocardioides flavus</name>
    <name type="common">ex Wang et al. 2016</name>
    <dbReference type="NCBI Taxonomy" id="2058780"/>
    <lineage>
        <taxon>Bacteria</taxon>
        <taxon>Bacillati</taxon>
        <taxon>Actinomycetota</taxon>
        <taxon>Actinomycetes</taxon>
        <taxon>Propionibacteriales</taxon>
        <taxon>Nocardioidaceae</taxon>
        <taxon>Nocardioides</taxon>
    </lineage>
</organism>
<evidence type="ECO:0000256" key="2">
    <source>
        <dbReference type="ARBA" id="ARBA00023163"/>
    </source>
</evidence>
<dbReference type="Gene3D" id="3.30.450.40">
    <property type="match status" value="1"/>
</dbReference>
<dbReference type="EMBL" id="BNAD01000009">
    <property type="protein sequence ID" value="GHE18366.1"/>
    <property type="molecule type" value="Genomic_DNA"/>
</dbReference>
<dbReference type="Proteomes" id="UP000597341">
    <property type="component" value="Unassembled WGS sequence"/>
</dbReference>
<dbReference type="InterPro" id="IPR036388">
    <property type="entry name" value="WH-like_DNA-bd_sf"/>
</dbReference>
<gene>
    <name evidence="3" type="ORF">GCM10011376_29760</name>
</gene>
<evidence type="ECO:0000313" key="4">
    <source>
        <dbReference type="Proteomes" id="UP000597341"/>
    </source>
</evidence>
<evidence type="ECO:0000256" key="1">
    <source>
        <dbReference type="ARBA" id="ARBA00023015"/>
    </source>
</evidence>
<sequence>MAASMSRDLALPRSGTYHLLDTMIDAGYVTHYPDQRVYGLGLSAYELASGYMRQESVQRLARRPLADPADRSGHSAHLSVLHGREIVYVIEERARGGYGLSPMSGPGFPHTRRPRAAPCWQSCHRRRCGRCTRVQRTCLAVRCQARGHRSSCDER</sequence>
<evidence type="ECO:0008006" key="5">
    <source>
        <dbReference type="Google" id="ProtNLM"/>
    </source>
</evidence>
<accession>A0ABQ3HM91</accession>
<keyword evidence="2" id="KW-0804">Transcription</keyword>
<dbReference type="SUPFAM" id="SSF46785">
    <property type="entry name" value="Winged helix' DNA-binding domain"/>
    <property type="match status" value="1"/>
</dbReference>